<dbReference type="RefSeq" id="WP_053995200.1">
    <property type="nucleotide sequence ID" value="NZ_CP065643.1"/>
</dbReference>
<keyword evidence="4" id="KW-0732">Signal</keyword>
<dbReference type="AlphaFoldDB" id="A0A0M9DJS3"/>
<sequence length="324" mass="36375">MEIVYSNFRRTFLMILGCLLLLTACNSNQEKEQLDEQSKSSKQEDAVTEITWPHTYVDSRGKEITLTEKPERIASVTWMVTENLLALERPPIAADTVAMMSEWASMKDYFDKYTIEDLGDMNSNLEKLLAMQPDLILATHYNEEVLDQLEKIAPVIVFDGDALFSNWVESLREVGKALNETEAAESFISETMSIVDNGKEQLKDTNIGTIGFMRLVNKDMYLFDQNQLAMYYDSTKGLGLQVPPNWPKETGTIQLESLPDINPDHLFVSSGEDPVLFDELKESSVWQGLIASQKNQVHAIDLSGLTGGALATRYGVETILSALQ</sequence>
<dbReference type="PROSITE" id="PS50983">
    <property type="entry name" value="FE_B12_PBP"/>
    <property type="match status" value="1"/>
</dbReference>
<feature type="domain" description="Fe/B12 periplasmic-binding" evidence="5">
    <location>
        <begin position="72"/>
        <end position="324"/>
    </location>
</feature>
<dbReference type="PANTHER" id="PTHR30532">
    <property type="entry name" value="IRON III DICITRATE-BINDING PERIPLASMIC PROTEIN"/>
    <property type="match status" value="1"/>
</dbReference>
<dbReference type="Pfam" id="PF01497">
    <property type="entry name" value="Peripla_BP_2"/>
    <property type="match status" value="1"/>
</dbReference>
<accession>A0A0M9DJS3</accession>
<comment type="subcellular location">
    <subcellularLocation>
        <location evidence="1">Cell membrane</location>
        <topology evidence="1">Lipid-anchor</topology>
    </subcellularLocation>
</comment>
<evidence type="ECO:0000256" key="2">
    <source>
        <dbReference type="ARBA" id="ARBA00008814"/>
    </source>
</evidence>
<organism evidence="6 7">
    <name type="scientific">Lysinibacillus macroides</name>
    <dbReference type="NCBI Taxonomy" id="33935"/>
    <lineage>
        <taxon>Bacteria</taxon>
        <taxon>Bacillati</taxon>
        <taxon>Bacillota</taxon>
        <taxon>Bacilli</taxon>
        <taxon>Bacillales</taxon>
        <taxon>Bacillaceae</taxon>
        <taxon>Lysinibacillus</taxon>
    </lineage>
</organism>
<dbReference type="GO" id="GO:0005886">
    <property type="term" value="C:plasma membrane"/>
    <property type="evidence" value="ECO:0007669"/>
    <property type="project" value="UniProtKB-SubCell"/>
</dbReference>
<dbReference type="Proteomes" id="UP000037977">
    <property type="component" value="Unassembled WGS sequence"/>
</dbReference>
<evidence type="ECO:0000259" key="5">
    <source>
        <dbReference type="PROSITE" id="PS50983"/>
    </source>
</evidence>
<dbReference type="GO" id="GO:1901678">
    <property type="term" value="P:iron coordination entity transport"/>
    <property type="evidence" value="ECO:0007669"/>
    <property type="project" value="UniProtKB-ARBA"/>
</dbReference>
<proteinExistence type="inferred from homology"/>
<dbReference type="CDD" id="cd01146">
    <property type="entry name" value="FhuD"/>
    <property type="match status" value="1"/>
</dbReference>
<dbReference type="SUPFAM" id="SSF53807">
    <property type="entry name" value="Helical backbone' metal receptor"/>
    <property type="match status" value="1"/>
</dbReference>
<gene>
    <name evidence="6" type="ORF">ADM90_11760</name>
</gene>
<comment type="similarity">
    <text evidence="2">Belongs to the bacterial solute-binding protein 8 family.</text>
</comment>
<dbReference type="GO" id="GO:0030288">
    <property type="term" value="C:outer membrane-bounded periplasmic space"/>
    <property type="evidence" value="ECO:0007669"/>
    <property type="project" value="TreeGrafter"/>
</dbReference>
<dbReference type="STRING" id="33935.ADM90_11760"/>
<dbReference type="OrthoDB" id="9793175at2"/>
<evidence type="ECO:0000256" key="4">
    <source>
        <dbReference type="ARBA" id="ARBA00022729"/>
    </source>
</evidence>
<reference evidence="6 7" key="1">
    <citation type="submission" date="2015-07" db="EMBL/GenBank/DDBJ databases">
        <title>Genome sequencing project for genomic taxonomy and phylogenomics of Bacillus-like bacteria.</title>
        <authorList>
            <person name="Liu B."/>
            <person name="Wang J."/>
            <person name="Zhu Y."/>
            <person name="Liu G."/>
            <person name="Chen Q."/>
            <person name="Chen Z."/>
            <person name="Che J."/>
            <person name="Ge C."/>
            <person name="Shi H."/>
            <person name="Pan Z."/>
            <person name="Liu X."/>
        </authorList>
    </citation>
    <scope>NUCLEOTIDE SEQUENCE [LARGE SCALE GENOMIC DNA]</scope>
    <source>
        <strain evidence="6 7">DSM 54</strain>
    </source>
</reference>
<evidence type="ECO:0000256" key="1">
    <source>
        <dbReference type="ARBA" id="ARBA00004193"/>
    </source>
</evidence>
<protein>
    <recommendedName>
        <fullName evidence="5">Fe/B12 periplasmic-binding domain-containing protein</fullName>
    </recommendedName>
</protein>
<dbReference type="EMBL" id="LGCI01000006">
    <property type="protein sequence ID" value="KOY82299.1"/>
    <property type="molecule type" value="Genomic_DNA"/>
</dbReference>
<name>A0A0M9DJS3_9BACI</name>
<evidence type="ECO:0000256" key="3">
    <source>
        <dbReference type="ARBA" id="ARBA00022448"/>
    </source>
</evidence>
<comment type="caution">
    <text evidence="6">The sequence shown here is derived from an EMBL/GenBank/DDBJ whole genome shotgun (WGS) entry which is preliminary data.</text>
</comment>
<keyword evidence="3" id="KW-0813">Transport</keyword>
<evidence type="ECO:0000313" key="6">
    <source>
        <dbReference type="EMBL" id="KOY82299.1"/>
    </source>
</evidence>
<dbReference type="InterPro" id="IPR002491">
    <property type="entry name" value="ABC_transptr_periplasmic_BD"/>
</dbReference>
<dbReference type="PANTHER" id="PTHR30532:SF1">
    <property type="entry name" value="IRON(3+)-HYDROXAMATE-BINDING PROTEIN FHUD"/>
    <property type="match status" value="1"/>
</dbReference>
<dbReference type="InterPro" id="IPR051313">
    <property type="entry name" value="Bact_iron-sidero_bind"/>
</dbReference>
<keyword evidence="7" id="KW-1185">Reference proteome</keyword>
<dbReference type="PATRIC" id="fig|33935.3.peg.4275"/>
<dbReference type="Gene3D" id="3.40.50.1980">
    <property type="entry name" value="Nitrogenase molybdenum iron protein domain"/>
    <property type="match status" value="2"/>
</dbReference>
<evidence type="ECO:0000313" key="7">
    <source>
        <dbReference type="Proteomes" id="UP000037977"/>
    </source>
</evidence>